<gene>
    <name evidence="2" type="ORF">DPMN_050979</name>
</gene>
<dbReference type="InterPro" id="IPR024810">
    <property type="entry name" value="MAB21L/cGLR"/>
</dbReference>
<evidence type="ECO:0000259" key="1">
    <source>
        <dbReference type="Pfam" id="PF20266"/>
    </source>
</evidence>
<dbReference type="Gene3D" id="1.10.1410.40">
    <property type="match status" value="1"/>
</dbReference>
<reference evidence="2" key="2">
    <citation type="submission" date="2020-11" db="EMBL/GenBank/DDBJ databases">
        <authorList>
            <person name="McCartney M.A."/>
            <person name="Auch B."/>
            <person name="Kono T."/>
            <person name="Mallez S."/>
            <person name="Becker A."/>
            <person name="Gohl D.M."/>
            <person name="Silverstein K.A.T."/>
            <person name="Koren S."/>
            <person name="Bechman K.B."/>
            <person name="Herman A."/>
            <person name="Abrahante J.E."/>
            <person name="Garbe J."/>
        </authorList>
    </citation>
    <scope>NUCLEOTIDE SEQUENCE</scope>
    <source>
        <strain evidence="2">Duluth1</strain>
        <tissue evidence="2">Whole animal</tissue>
    </source>
</reference>
<dbReference type="PANTHER" id="PTHR10656">
    <property type="entry name" value="CELL FATE DETERMINING PROTEIN MAB21-RELATED"/>
    <property type="match status" value="1"/>
</dbReference>
<protein>
    <recommendedName>
        <fullName evidence="1">Mab-21-like HhH/H2TH-like domain-containing protein</fullName>
    </recommendedName>
</protein>
<keyword evidence="3" id="KW-1185">Reference proteome</keyword>
<organism evidence="2 3">
    <name type="scientific">Dreissena polymorpha</name>
    <name type="common">Zebra mussel</name>
    <name type="synonym">Mytilus polymorpha</name>
    <dbReference type="NCBI Taxonomy" id="45954"/>
    <lineage>
        <taxon>Eukaryota</taxon>
        <taxon>Metazoa</taxon>
        <taxon>Spiralia</taxon>
        <taxon>Lophotrochozoa</taxon>
        <taxon>Mollusca</taxon>
        <taxon>Bivalvia</taxon>
        <taxon>Autobranchia</taxon>
        <taxon>Heteroconchia</taxon>
        <taxon>Euheterodonta</taxon>
        <taxon>Imparidentia</taxon>
        <taxon>Neoheterodontei</taxon>
        <taxon>Myida</taxon>
        <taxon>Dreissenoidea</taxon>
        <taxon>Dreissenidae</taxon>
        <taxon>Dreissena</taxon>
    </lineage>
</organism>
<dbReference type="Proteomes" id="UP000828390">
    <property type="component" value="Unassembled WGS sequence"/>
</dbReference>
<evidence type="ECO:0000313" key="3">
    <source>
        <dbReference type="Proteomes" id="UP000828390"/>
    </source>
</evidence>
<reference evidence="2" key="1">
    <citation type="journal article" date="2019" name="bioRxiv">
        <title>The Genome of the Zebra Mussel, Dreissena polymorpha: A Resource for Invasive Species Research.</title>
        <authorList>
            <person name="McCartney M.A."/>
            <person name="Auch B."/>
            <person name="Kono T."/>
            <person name="Mallez S."/>
            <person name="Zhang Y."/>
            <person name="Obille A."/>
            <person name="Becker A."/>
            <person name="Abrahante J.E."/>
            <person name="Garbe J."/>
            <person name="Badalamenti J.P."/>
            <person name="Herman A."/>
            <person name="Mangelson H."/>
            <person name="Liachko I."/>
            <person name="Sullivan S."/>
            <person name="Sone E.D."/>
            <person name="Koren S."/>
            <person name="Silverstein K.A.T."/>
            <person name="Beckman K.B."/>
            <person name="Gohl D.M."/>
        </authorList>
    </citation>
    <scope>NUCLEOTIDE SEQUENCE</scope>
    <source>
        <strain evidence="2">Duluth1</strain>
        <tissue evidence="2">Whole animal</tissue>
    </source>
</reference>
<name>A0A9D4CI75_DREPO</name>
<accession>A0A9D4CI75</accession>
<dbReference type="OrthoDB" id="6112914at2759"/>
<feature type="domain" description="Mab-21-like HhH/H2TH-like" evidence="1">
    <location>
        <begin position="281"/>
        <end position="376"/>
    </location>
</feature>
<sequence>MAIHQLKATGFSRNVSTDKANKTVVECSGNHSDDPSRHLFKLLDYVGYSHDIIAERRRVFHGVDAMINNAREDEIVQVTAGSKAEGLASCFESDYDYMKIYQNIVCQFENFTNMISNDTTAFCMLGEACHPGHYTLKLLTRGDKLPKIIEASLITNQNGENFISSDLFTKEFERTVSFDSVGGWNKGTRTGPSVPSTRGVYRRDDVNAFLCVVQKEVLADWAKRERPFGWPSADVINDVLNLDAQLVPVGCKGSSNRDMEWRICFIYAELKLIEHLNECQYKLYILLKSINKEVFHPICSDISSFIMKNVAFWTVESHHQEIFREQNLMHVLQIALKFLKTALVNNNLPYYMIHGRDLLIGRTTENERSGLISKLEELITEDGRIIYRLPKLRKAVDIVPPDELEQTGKRRDKLERLELTRQYIHASYRASNLQREEIDVLCWNDKLYREARYEMYDMVWPQWRDYLIAENRTETLNTVIQSIGDAGTFRDHYLRFSHSNLSIVWPHLKSEVKVKEDTAEDLIMELFAILRVKIERDLS</sequence>
<dbReference type="Pfam" id="PF20266">
    <property type="entry name" value="Mab-21_C"/>
    <property type="match status" value="1"/>
</dbReference>
<dbReference type="InterPro" id="IPR046906">
    <property type="entry name" value="Mab-21_HhH/H2TH-like"/>
</dbReference>
<evidence type="ECO:0000313" key="2">
    <source>
        <dbReference type="EMBL" id="KAH3725146.1"/>
    </source>
</evidence>
<dbReference type="EMBL" id="JAIWYP010000012">
    <property type="protein sequence ID" value="KAH3725146.1"/>
    <property type="molecule type" value="Genomic_DNA"/>
</dbReference>
<proteinExistence type="predicted"/>
<comment type="caution">
    <text evidence="2">The sequence shown here is derived from an EMBL/GenBank/DDBJ whole genome shotgun (WGS) entry which is preliminary data.</text>
</comment>
<dbReference type="PANTHER" id="PTHR10656:SF69">
    <property type="entry name" value="MAB-21-LIKE HHH_H2TH-LIKE DOMAIN-CONTAINING PROTEIN"/>
    <property type="match status" value="1"/>
</dbReference>
<dbReference type="AlphaFoldDB" id="A0A9D4CI75"/>
<dbReference type="SMART" id="SM01265">
    <property type="entry name" value="Mab-21"/>
    <property type="match status" value="1"/>
</dbReference>